<protein>
    <submittedName>
        <fullName evidence="1">Uncharacterized protein</fullName>
    </submittedName>
</protein>
<reference evidence="1 2" key="1">
    <citation type="submission" date="2016-09" db="EMBL/GenBank/DDBJ databases">
        <title>Alteromonas lipolytica, a new species isolated from sea water.</title>
        <authorList>
            <person name="Wu Y.-H."/>
            <person name="Cheng H."/>
            <person name="Xu X.-W."/>
        </authorList>
    </citation>
    <scope>NUCLEOTIDE SEQUENCE [LARGE SCALE GENOMIC DNA]</scope>
    <source>
        <strain evidence="1 2">JW12</strain>
    </source>
</reference>
<name>A0A1E8FD40_9ALTE</name>
<dbReference type="Proteomes" id="UP000176037">
    <property type="component" value="Unassembled WGS sequence"/>
</dbReference>
<evidence type="ECO:0000313" key="1">
    <source>
        <dbReference type="EMBL" id="OFI33844.1"/>
    </source>
</evidence>
<organism evidence="1 2">
    <name type="scientific">Alteromonas lipolytica</name>
    <dbReference type="NCBI Taxonomy" id="1856405"/>
    <lineage>
        <taxon>Bacteria</taxon>
        <taxon>Pseudomonadati</taxon>
        <taxon>Pseudomonadota</taxon>
        <taxon>Gammaproteobacteria</taxon>
        <taxon>Alteromonadales</taxon>
        <taxon>Alteromonadaceae</taxon>
        <taxon>Alteromonas/Salinimonas group</taxon>
        <taxon>Alteromonas</taxon>
    </lineage>
</organism>
<dbReference type="AlphaFoldDB" id="A0A1E8FD40"/>
<sequence>MLRKFREDGLFELYKTAVVPALSRDLLKRLAYAKQRFDQHGKNPKEIPATCGVNFRKADCI</sequence>
<proteinExistence type="predicted"/>
<dbReference type="EMBL" id="MJIC01000014">
    <property type="protein sequence ID" value="OFI33844.1"/>
    <property type="molecule type" value="Genomic_DNA"/>
</dbReference>
<keyword evidence="2" id="KW-1185">Reference proteome</keyword>
<comment type="caution">
    <text evidence="1">The sequence shown here is derived from an EMBL/GenBank/DDBJ whole genome shotgun (WGS) entry which is preliminary data.</text>
</comment>
<gene>
    <name evidence="1" type="ORF">BFC17_19950</name>
</gene>
<accession>A0A1E8FD40</accession>
<evidence type="ECO:0000313" key="2">
    <source>
        <dbReference type="Proteomes" id="UP000176037"/>
    </source>
</evidence>